<dbReference type="OrthoDB" id="9780392at2"/>
<dbReference type="GO" id="GO:0010181">
    <property type="term" value="F:FMN binding"/>
    <property type="evidence" value="ECO:0007669"/>
    <property type="project" value="UniProtKB-UniRule"/>
</dbReference>
<comment type="function">
    <text evidence="6">Catalyzes the oxidation of either pyridoxine 5'-phosphate (PNP) or pyridoxamine 5'-phosphate (PMP) into pyridoxal 5'-phosphate (PLP).</text>
</comment>
<evidence type="ECO:0000259" key="9">
    <source>
        <dbReference type="Pfam" id="PF10590"/>
    </source>
</evidence>
<dbReference type="InterPro" id="IPR019740">
    <property type="entry name" value="Pyridox_Oxase_CS"/>
</dbReference>
<dbReference type="GO" id="GO:0004733">
    <property type="term" value="F:pyridoxamine phosphate oxidase activity"/>
    <property type="evidence" value="ECO:0007669"/>
    <property type="project" value="UniProtKB-UniRule"/>
</dbReference>
<organism evidence="10 11">
    <name type="scientific">Acidiphilium rubrum</name>
    <dbReference type="NCBI Taxonomy" id="526"/>
    <lineage>
        <taxon>Bacteria</taxon>
        <taxon>Pseudomonadati</taxon>
        <taxon>Pseudomonadota</taxon>
        <taxon>Alphaproteobacteria</taxon>
        <taxon>Acetobacterales</taxon>
        <taxon>Acidocellaceae</taxon>
        <taxon>Acidiphilium</taxon>
    </lineage>
</organism>
<evidence type="ECO:0000256" key="2">
    <source>
        <dbReference type="ARBA" id="ARBA00022630"/>
    </source>
</evidence>
<evidence type="ECO:0000256" key="1">
    <source>
        <dbReference type="ARBA" id="ARBA00007301"/>
    </source>
</evidence>
<dbReference type="EMBL" id="FTNE01000033">
    <property type="protein sequence ID" value="SIR44187.1"/>
    <property type="molecule type" value="Genomic_DNA"/>
</dbReference>
<dbReference type="InterPro" id="IPR011576">
    <property type="entry name" value="Pyridox_Oxase_N"/>
</dbReference>
<feature type="binding site" evidence="6 7">
    <location>
        <position position="168"/>
    </location>
    <ligand>
        <name>FMN</name>
        <dbReference type="ChEBI" id="CHEBI:58210"/>
    </ligand>
</feature>
<evidence type="ECO:0000313" key="10">
    <source>
        <dbReference type="EMBL" id="SIR44187.1"/>
    </source>
</evidence>
<feature type="binding site" evidence="6 7">
    <location>
        <begin position="44"/>
        <end position="49"/>
    </location>
    <ligand>
        <name>FMN</name>
        <dbReference type="ChEBI" id="CHEBI:58210"/>
    </ligand>
</feature>
<comment type="caution">
    <text evidence="10">The sequence shown here is derived from an EMBL/GenBank/DDBJ whole genome shotgun (WGS) entry which is preliminary data.</text>
</comment>
<dbReference type="PANTHER" id="PTHR10851:SF0">
    <property type="entry name" value="PYRIDOXINE-5'-PHOSPHATE OXIDASE"/>
    <property type="match status" value="1"/>
</dbReference>
<dbReference type="NCBIfam" id="NF004231">
    <property type="entry name" value="PRK05679.1"/>
    <property type="match status" value="1"/>
</dbReference>
<feature type="binding site" evidence="6 7">
    <location>
        <position position="178"/>
    </location>
    <ligand>
        <name>FMN</name>
        <dbReference type="ChEBI" id="CHEBI:58210"/>
    </ligand>
</feature>
<dbReference type="InterPro" id="IPR019576">
    <property type="entry name" value="Pyridoxamine_oxidase_dimer_C"/>
</dbReference>
<keyword evidence="3 6" id="KW-0288">FMN</keyword>
<evidence type="ECO:0000256" key="3">
    <source>
        <dbReference type="ARBA" id="ARBA00022643"/>
    </source>
</evidence>
<dbReference type="NCBIfam" id="TIGR00558">
    <property type="entry name" value="pdxH"/>
    <property type="match status" value="1"/>
</dbReference>
<feature type="binding site" evidence="6">
    <location>
        <position position="114"/>
    </location>
    <ligand>
        <name>substrate</name>
    </ligand>
</feature>
<dbReference type="PROSITE" id="PS01064">
    <property type="entry name" value="PYRIDOX_OXIDASE"/>
    <property type="match status" value="1"/>
</dbReference>
<evidence type="ECO:0000313" key="11">
    <source>
        <dbReference type="Proteomes" id="UP000186308"/>
    </source>
</evidence>
<name>A0A8G2CNH0_ACIRU</name>
<dbReference type="Pfam" id="PF01243">
    <property type="entry name" value="PNPOx_N"/>
    <property type="match status" value="1"/>
</dbReference>
<accession>A0A8G2CNH0</accession>
<evidence type="ECO:0000256" key="5">
    <source>
        <dbReference type="ARBA" id="ARBA00023096"/>
    </source>
</evidence>
<dbReference type="AlphaFoldDB" id="A0A8G2CNH0"/>
<comment type="subunit">
    <text evidence="6">Homodimer.</text>
</comment>
<feature type="binding site" evidence="6 7">
    <location>
        <begin position="59"/>
        <end position="60"/>
    </location>
    <ligand>
        <name>FMN</name>
        <dbReference type="ChEBI" id="CHEBI:58210"/>
    </ligand>
</feature>
<protein>
    <recommendedName>
        <fullName evidence="6">Pyridoxine/pyridoxamine 5'-phosphate oxidase</fullName>
        <ecNumber evidence="6">1.4.3.5</ecNumber>
    </recommendedName>
    <alternativeName>
        <fullName evidence="6">PNP/PMP oxidase</fullName>
        <shortName evidence="6">PNPOx</shortName>
    </alternativeName>
    <alternativeName>
        <fullName evidence="6">Pyridoxal 5'-phosphate synthase</fullName>
    </alternativeName>
</protein>
<evidence type="ECO:0000256" key="6">
    <source>
        <dbReference type="HAMAP-Rule" id="MF_01629"/>
    </source>
</evidence>
<dbReference type="InterPro" id="IPR000659">
    <property type="entry name" value="Pyridox_Oxase"/>
</dbReference>
<dbReference type="InterPro" id="IPR012349">
    <property type="entry name" value="Split_barrel_FMN-bd"/>
</dbReference>
<feature type="binding site" evidence="6">
    <location>
        <position position="110"/>
    </location>
    <ligand>
        <name>substrate</name>
    </ligand>
</feature>
<feature type="binding site" evidence="6 7">
    <location>
        <position position="66"/>
    </location>
    <ligand>
        <name>FMN</name>
        <dbReference type="ChEBI" id="CHEBI:58210"/>
    </ligand>
</feature>
<reference evidence="10 11" key="1">
    <citation type="submission" date="2017-01" db="EMBL/GenBank/DDBJ databases">
        <authorList>
            <person name="Varghese N."/>
            <person name="Submissions S."/>
        </authorList>
    </citation>
    <scope>NUCLEOTIDE SEQUENCE [LARGE SCALE GENOMIC DNA]</scope>
    <source>
        <strain evidence="10 11">ATCC 35905</strain>
    </source>
</reference>
<dbReference type="PANTHER" id="PTHR10851">
    <property type="entry name" value="PYRIDOXINE-5-PHOSPHATE OXIDASE"/>
    <property type="match status" value="1"/>
</dbReference>
<dbReference type="PIRSF" id="PIRSF000190">
    <property type="entry name" value="Pyd_amn-ph_oxd"/>
    <property type="match status" value="1"/>
</dbReference>
<keyword evidence="11" id="KW-1185">Reference proteome</keyword>
<feature type="domain" description="Pyridoxine 5'-phosphate oxidase dimerisation C-terminal" evidence="9">
    <location>
        <begin position="155"/>
        <end position="195"/>
    </location>
</feature>
<feature type="binding site" evidence="6 7">
    <location>
        <position position="65"/>
    </location>
    <ligand>
        <name>FMN</name>
        <dbReference type="ChEBI" id="CHEBI:58210"/>
    </ligand>
</feature>
<dbReference type="SUPFAM" id="SSF50475">
    <property type="entry name" value="FMN-binding split barrel"/>
    <property type="match status" value="1"/>
</dbReference>
<keyword evidence="2 6" id="KW-0285">Flavoprotein</keyword>
<comment type="similarity">
    <text evidence="1 6">Belongs to the pyridoxamine 5'-phosphate oxidase family.</text>
</comment>
<comment type="cofactor">
    <cofactor evidence="6 7">
        <name>FMN</name>
        <dbReference type="ChEBI" id="CHEBI:58210"/>
    </cofactor>
    <text evidence="6 7">Binds 1 FMN per subunit.</text>
</comment>
<feature type="binding site" evidence="6 7">
    <location>
        <begin position="123"/>
        <end position="124"/>
    </location>
    <ligand>
        <name>FMN</name>
        <dbReference type="ChEBI" id="CHEBI:58210"/>
    </ligand>
</feature>
<comment type="catalytic activity">
    <reaction evidence="6">
        <text>pyridoxamine 5'-phosphate + O2 + H2O = pyridoxal 5'-phosphate + H2O2 + NH4(+)</text>
        <dbReference type="Rhea" id="RHEA:15817"/>
        <dbReference type="ChEBI" id="CHEBI:15377"/>
        <dbReference type="ChEBI" id="CHEBI:15379"/>
        <dbReference type="ChEBI" id="CHEBI:16240"/>
        <dbReference type="ChEBI" id="CHEBI:28938"/>
        <dbReference type="ChEBI" id="CHEBI:58451"/>
        <dbReference type="ChEBI" id="CHEBI:597326"/>
        <dbReference type="EC" id="1.4.3.5"/>
    </reaction>
</comment>
<dbReference type="Proteomes" id="UP000186308">
    <property type="component" value="Unassembled WGS sequence"/>
</dbReference>
<sequence>MIDLTTDPYDLFATWMAKAQESELNDPNAMTLATTTPQGHPSARIVLLKSWDRQGFVFYTNLESRKSGEIRANPHVALLFHWKTRKRQIRIEGTATQVSDAEADAYFETRPRLSRIGAWASDQSRPLPERKLLEQRLESAVVQYADAPVPRPPHWSGWLVTPSAIEFWEDRDFRLHDRAVFTRAGDDWSATRLYP</sequence>
<dbReference type="Gene3D" id="2.30.110.10">
    <property type="entry name" value="Electron Transport, Fmn-binding Protein, Chain A"/>
    <property type="match status" value="1"/>
</dbReference>
<comment type="catalytic activity">
    <reaction evidence="6">
        <text>pyridoxine 5'-phosphate + O2 = pyridoxal 5'-phosphate + H2O2</text>
        <dbReference type="Rhea" id="RHEA:15149"/>
        <dbReference type="ChEBI" id="CHEBI:15379"/>
        <dbReference type="ChEBI" id="CHEBI:16240"/>
        <dbReference type="ChEBI" id="CHEBI:58589"/>
        <dbReference type="ChEBI" id="CHEBI:597326"/>
        <dbReference type="EC" id="1.4.3.5"/>
    </reaction>
</comment>
<dbReference type="RefSeq" id="WP_035231762.1">
    <property type="nucleotide sequence ID" value="NZ_FTNE01000033.1"/>
</dbReference>
<feature type="binding site" evidence="6">
    <location>
        <begin position="174"/>
        <end position="176"/>
    </location>
    <ligand>
        <name>substrate</name>
    </ligand>
</feature>
<evidence type="ECO:0000256" key="4">
    <source>
        <dbReference type="ARBA" id="ARBA00023002"/>
    </source>
</evidence>
<feature type="binding site" evidence="6 7">
    <location>
        <position position="88"/>
    </location>
    <ligand>
        <name>FMN</name>
        <dbReference type="ChEBI" id="CHEBI:58210"/>
    </ligand>
</feature>
<comment type="pathway">
    <text evidence="6">Cofactor metabolism; pyridoxal 5'-phosphate salvage; pyridoxal 5'-phosphate from pyridoxamine 5'-phosphate: step 1/1.</text>
</comment>
<feature type="binding site" evidence="6">
    <location>
        <position position="106"/>
    </location>
    <ligand>
        <name>substrate</name>
    </ligand>
</feature>
<dbReference type="EC" id="1.4.3.5" evidence="6"/>
<evidence type="ECO:0000259" key="8">
    <source>
        <dbReference type="Pfam" id="PF01243"/>
    </source>
</evidence>
<dbReference type="UniPathway" id="UPA01068">
    <property type="reaction ID" value="UER00304"/>
</dbReference>
<keyword evidence="4 6" id="KW-0560">Oxidoreductase</keyword>
<keyword evidence="5 6" id="KW-0664">Pyridoxine biosynthesis</keyword>
<proteinExistence type="inferred from homology"/>
<evidence type="ECO:0000256" key="7">
    <source>
        <dbReference type="PIRSR" id="PIRSR000190-2"/>
    </source>
</evidence>
<dbReference type="HAMAP" id="MF_01629">
    <property type="entry name" value="PdxH"/>
    <property type="match status" value="1"/>
</dbReference>
<dbReference type="Pfam" id="PF10590">
    <property type="entry name" value="PNP_phzG_C"/>
    <property type="match status" value="1"/>
</dbReference>
<gene>
    <name evidence="6" type="primary">pdxH</name>
    <name evidence="10" type="ORF">SAMN05421828_1336</name>
</gene>
<feature type="domain" description="Pyridoxamine 5'-phosphate oxidase N-terminal" evidence="8">
    <location>
        <begin position="17"/>
        <end position="139"/>
    </location>
</feature>
<feature type="binding site" evidence="6">
    <location>
        <position position="49"/>
    </location>
    <ligand>
        <name>substrate</name>
    </ligand>
</feature>
<dbReference type="GO" id="GO:0008615">
    <property type="term" value="P:pyridoxine biosynthetic process"/>
    <property type="evidence" value="ECO:0007669"/>
    <property type="project" value="UniProtKB-UniRule"/>
</dbReference>
<comment type="pathway">
    <text evidence="6">Cofactor metabolism; pyridoxal 5'-phosphate salvage; pyridoxal 5'-phosphate from pyridoxine 5'-phosphate: step 1/1.</text>
</comment>